<feature type="domain" description="LIM zinc-binding" evidence="7">
    <location>
        <begin position="107"/>
        <end position="166"/>
    </location>
</feature>
<dbReference type="Gene3D" id="2.10.110.10">
    <property type="entry name" value="Cysteine Rich Protein"/>
    <property type="match status" value="3"/>
</dbReference>
<reference evidence="9" key="1">
    <citation type="submission" date="2013-03" db="EMBL/GenBank/DDBJ databases">
        <authorList>
            <person name="Jeffery W."/>
            <person name="Warren W."/>
            <person name="Wilson R.K."/>
        </authorList>
    </citation>
    <scope>NUCLEOTIDE SEQUENCE</scope>
    <source>
        <strain evidence="9">female</strain>
    </source>
</reference>
<keyword evidence="4 6" id="KW-0862">Zinc</keyword>
<keyword evidence="9" id="KW-1185">Reference proteome</keyword>
<dbReference type="FunFam" id="2.10.110.10:FF:000070">
    <property type="entry name" value="Four and a half LIM domains 3"/>
    <property type="match status" value="1"/>
</dbReference>
<dbReference type="PROSITE" id="PS50023">
    <property type="entry name" value="LIM_DOMAIN_2"/>
    <property type="match status" value="2"/>
</dbReference>
<evidence type="ECO:0000313" key="9">
    <source>
        <dbReference type="Proteomes" id="UP000018467"/>
    </source>
</evidence>
<dbReference type="CDD" id="cd09346">
    <property type="entry name" value="LIM3_FHL"/>
    <property type="match status" value="1"/>
</dbReference>
<feature type="domain" description="LIM zinc-binding" evidence="7">
    <location>
        <begin position="1"/>
        <end position="48"/>
    </location>
</feature>
<dbReference type="GO" id="GO:0001725">
    <property type="term" value="C:stress fiber"/>
    <property type="evidence" value="ECO:0007669"/>
    <property type="project" value="TreeGrafter"/>
</dbReference>
<reference evidence="9" key="2">
    <citation type="journal article" date="2014" name="Nat. Commun.">
        <title>The cavefish genome reveals candidate genes for eye loss.</title>
        <authorList>
            <person name="McGaugh S.E."/>
            <person name="Gross J.B."/>
            <person name="Aken B."/>
            <person name="Blin M."/>
            <person name="Borowsky R."/>
            <person name="Chalopin D."/>
            <person name="Hinaux H."/>
            <person name="Jeffery W.R."/>
            <person name="Keene A."/>
            <person name="Ma L."/>
            <person name="Minx P."/>
            <person name="Murphy D."/>
            <person name="O'Quin K.E."/>
            <person name="Retaux S."/>
            <person name="Rohner N."/>
            <person name="Searle S.M."/>
            <person name="Stahl B.A."/>
            <person name="Tabin C."/>
            <person name="Volff J.N."/>
            <person name="Yoshizawa M."/>
            <person name="Warren W.C."/>
        </authorList>
    </citation>
    <scope>NUCLEOTIDE SEQUENCE [LARGE SCALE GENOMIC DNA]</scope>
    <source>
        <strain evidence="9">female</strain>
    </source>
</reference>
<evidence type="ECO:0000256" key="1">
    <source>
        <dbReference type="ARBA" id="ARBA00022723"/>
    </source>
</evidence>
<dbReference type="GeneTree" id="ENSGT00950000183028"/>
<keyword evidence="3" id="KW-0863">Zinc-finger</keyword>
<accession>A0A3B1ITL3</accession>
<dbReference type="PROSITE" id="PS00478">
    <property type="entry name" value="LIM_DOMAIN_1"/>
    <property type="match status" value="2"/>
</dbReference>
<dbReference type="STRING" id="7994.ENSAMXP00000032880"/>
<dbReference type="GO" id="GO:0008270">
    <property type="term" value="F:zinc ion binding"/>
    <property type="evidence" value="ECO:0007669"/>
    <property type="project" value="UniProtKB-KW"/>
</dbReference>
<dbReference type="SUPFAM" id="SSF57716">
    <property type="entry name" value="Glucocorticoid receptor-like (DNA-binding domain)"/>
    <property type="match status" value="3"/>
</dbReference>
<dbReference type="FunFam" id="2.10.110.10:FF:000013">
    <property type="entry name" value="Four and a half LIM domains 1"/>
    <property type="match status" value="1"/>
</dbReference>
<evidence type="ECO:0000256" key="5">
    <source>
        <dbReference type="ARBA" id="ARBA00023038"/>
    </source>
</evidence>
<sequence length="166" mass="18580">MKLEYGGCTWHEECFVCRECEQPLGSQAFIPDKDEYYCVPCYEGRFSPRCTHCKQALVQGGVTYRDEPWHRECFLCTGCKTQLAGQPFTSQGESPYCVKCFSSLYAQKCSACNKPITGFGDGKYVSFEDRQWHQSCFKCAGCSASLVGAGFFPSGGKVYCKDCNDN</sequence>
<dbReference type="InParanoid" id="A0A3B1ITL3"/>
<dbReference type="PANTHER" id="PTHR24205">
    <property type="entry name" value="FOUR AND A HALF LIM DOMAINS PROTEIN"/>
    <property type="match status" value="1"/>
</dbReference>
<dbReference type="InterPro" id="IPR001781">
    <property type="entry name" value="Znf_LIM"/>
</dbReference>
<organism evidence="8 9">
    <name type="scientific">Astyanax mexicanus</name>
    <name type="common">Blind cave fish</name>
    <name type="synonym">Astyanax fasciatus mexicanus</name>
    <dbReference type="NCBI Taxonomy" id="7994"/>
    <lineage>
        <taxon>Eukaryota</taxon>
        <taxon>Metazoa</taxon>
        <taxon>Chordata</taxon>
        <taxon>Craniata</taxon>
        <taxon>Vertebrata</taxon>
        <taxon>Euteleostomi</taxon>
        <taxon>Actinopterygii</taxon>
        <taxon>Neopterygii</taxon>
        <taxon>Teleostei</taxon>
        <taxon>Ostariophysi</taxon>
        <taxon>Characiformes</taxon>
        <taxon>Characoidei</taxon>
        <taxon>Acestrorhamphidae</taxon>
        <taxon>Acestrorhamphinae</taxon>
        <taxon>Astyanax</taxon>
    </lineage>
</organism>
<dbReference type="GO" id="GO:0030018">
    <property type="term" value="C:Z disc"/>
    <property type="evidence" value="ECO:0007669"/>
    <property type="project" value="TreeGrafter"/>
</dbReference>
<evidence type="ECO:0000256" key="6">
    <source>
        <dbReference type="PROSITE-ProRule" id="PRU00125"/>
    </source>
</evidence>
<evidence type="ECO:0000256" key="2">
    <source>
        <dbReference type="ARBA" id="ARBA00022737"/>
    </source>
</evidence>
<keyword evidence="2" id="KW-0677">Repeat</keyword>
<dbReference type="PANTHER" id="PTHR24205:SF5">
    <property type="entry name" value="FOUR AND A HALF LIM DOMAINS PROTEIN 3"/>
    <property type="match status" value="1"/>
</dbReference>
<evidence type="ECO:0000259" key="7">
    <source>
        <dbReference type="PROSITE" id="PS50023"/>
    </source>
</evidence>
<keyword evidence="5 6" id="KW-0440">LIM domain</keyword>
<dbReference type="Proteomes" id="UP000018467">
    <property type="component" value="Unassembled WGS sequence"/>
</dbReference>
<keyword evidence="1 6" id="KW-0479">Metal-binding</keyword>
<dbReference type="GO" id="GO:0003712">
    <property type="term" value="F:transcription coregulator activity"/>
    <property type="evidence" value="ECO:0007669"/>
    <property type="project" value="TreeGrafter"/>
</dbReference>
<dbReference type="GO" id="GO:0030036">
    <property type="term" value="P:actin cytoskeleton organization"/>
    <property type="evidence" value="ECO:0007669"/>
    <property type="project" value="TreeGrafter"/>
</dbReference>
<dbReference type="Bgee" id="ENSAMXG00000032557">
    <property type="expression patterns" value="Expressed in heart and 14 other cell types or tissues"/>
</dbReference>
<dbReference type="CDD" id="cd09434">
    <property type="entry name" value="LIM4_FHL3"/>
    <property type="match status" value="1"/>
</dbReference>
<dbReference type="AlphaFoldDB" id="A0A3B1ITL3"/>
<dbReference type="GO" id="GO:0003779">
    <property type="term" value="F:actin binding"/>
    <property type="evidence" value="ECO:0007669"/>
    <property type="project" value="TreeGrafter"/>
</dbReference>
<reference evidence="8" key="4">
    <citation type="submission" date="2025-09" db="UniProtKB">
        <authorList>
            <consortium name="Ensembl"/>
        </authorList>
    </citation>
    <scope>IDENTIFICATION</scope>
</reference>
<dbReference type="Pfam" id="PF00412">
    <property type="entry name" value="LIM"/>
    <property type="match status" value="3"/>
</dbReference>
<proteinExistence type="predicted"/>
<evidence type="ECO:0000256" key="4">
    <source>
        <dbReference type="ARBA" id="ARBA00022833"/>
    </source>
</evidence>
<protein>
    <submittedName>
        <fullName evidence="8">Four and a half LIM domains 3b</fullName>
    </submittedName>
</protein>
<name>A0A3B1ITL3_ASTMX</name>
<dbReference type="SMART" id="SM00132">
    <property type="entry name" value="LIM"/>
    <property type="match status" value="3"/>
</dbReference>
<reference evidence="8" key="3">
    <citation type="submission" date="2025-08" db="UniProtKB">
        <authorList>
            <consortium name="Ensembl"/>
        </authorList>
    </citation>
    <scope>IDENTIFICATION</scope>
</reference>
<evidence type="ECO:0000256" key="3">
    <source>
        <dbReference type="ARBA" id="ARBA00022771"/>
    </source>
</evidence>
<dbReference type="GO" id="GO:0005634">
    <property type="term" value="C:nucleus"/>
    <property type="evidence" value="ECO:0007669"/>
    <property type="project" value="TreeGrafter"/>
</dbReference>
<evidence type="ECO:0000313" key="8">
    <source>
        <dbReference type="Ensembl" id="ENSAMXP00000032880.1"/>
    </source>
</evidence>
<dbReference type="Ensembl" id="ENSAMXT00000033650.1">
    <property type="protein sequence ID" value="ENSAMXP00000032880.1"/>
    <property type="gene ID" value="ENSAMXG00000032557.1"/>
</dbReference>